<name>A0A1D6PT31_MAIZE</name>
<feature type="region of interest" description="Disordered" evidence="1">
    <location>
        <begin position="1"/>
        <end position="34"/>
    </location>
</feature>
<feature type="compositionally biased region" description="Pro residues" evidence="1">
    <location>
        <begin position="1"/>
        <end position="16"/>
    </location>
</feature>
<organism evidence="2">
    <name type="scientific">Zea mays</name>
    <name type="common">Maize</name>
    <dbReference type="NCBI Taxonomy" id="4577"/>
    <lineage>
        <taxon>Eukaryota</taxon>
        <taxon>Viridiplantae</taxon>
        <taxon>Streptophyta</taxon>
        <taxon>Embryophyta</taxon>
        <taxon>Tracheophyta</taxon>
        <taxon>Spermatophyta</taxon>
        <taxon>Magnoliopsida</taxon>
        <taxon>Liliopsida</taxon>
        <taxon>Poales</taxon>
        <taxon>Poaceae</taxon>
        <taxon>PACMAD clade</taxon>
        <taxon>Panicoideae</taxon>
        <taxon>Andropogonodae</taxon>
        <taxon>Andropogoneae</taxon>
        <taxon>Tripsacinae</taxon>
        <taxon>Zea</taxon>
    </lineage>
</organism>
<feature type="compositionally biased region" description="Low complexity" evidence="1">
    <location>
        <begin position="17"/>
        <end position="34"/>
    </location>
</feature>
<reference evidence="2" key="1">
    <citation type="submission" date="2015-12" db="EMBL/GenBank/DDBJ databases">
        <title>Update maize B73 reference genome by single molecule sequencing technologies.</title>
        <authorList>
            <consortium name="Maize Genome Sequencing Project"/>
            <person name="Ware D."/>
        </authorList>
    </citation>
    <scope>NUCLEOTIDE SEQUENCE</scope>
    <source>
        <tissue evidence="2">Seedling</tissue>
    </source>
</reference>
<evidence type="ECO:0000256" key="1">
    <source>
        <dbReference type="SAM" id="MobiDB-lite"/>
    </source>
</evidence>
<sequence length="97" mass="10464">MHLHPYPNPNSSPTPSPTARTPSADSSTQISGQGRFRFGFRVRWGRLTGARSGSMVGGRRRGAVVEEMKLNTGNVFTALESLKKKKKGYKGKAVGSS</sequence>
<dbReference type="EMBL" id="CM000780">
    <property type="protein sequence ID" value="AQK49825.1"/>
    <property type="molecule type" value="Genomic_DNA"/>
</dbReference>
<gene>
    <name evidence="2" type="ORF">ZEAMMB73_Zm00001d049199</name>
</gene>
<protein>
    <submittedName>
        <fullName evidence="2">Uncharacterized protein</fullName>
    </submittedName>
</protein>
<dbReference type="AlphaFoldDB" id="A0A1D6PT31"/>
<evidence type="ECO:0000313" key="2">
    <source>
        <dbReference type="EMBL" id="AQK49825.1"/>
    </source>
</evidence>
<dbReference type="InParanoid" id="A0A1D6PT31"/>
<accession>A0A1D6PT31</accession>
<proteinExistence type="predicted"/>